<feature type="domain" description="Outer membrane protein beta-barrel" evidence="3">
    <location>
        <begin position="8"/>
        <end position="178"/>
    </location>
</feature>
<dbReference type="InterPro" id="IPR027385">
    <property type="entry name" value="Beta-barrel_OMP"/>
</dbReference>
<evidence type="ECO:0000313" key="5">
    <source>
        <dbReference type="Proteomes" id="UP001161422"/>
    </source>
</evidence>
<evidence type="ECO:0000256" key="1">
    <source>
        <dbReference type="ARBA" id="ARBA00022729"/>
    </source>
</evidence>
<protein>
    <recommendedName>
        <fullName evidence="3">Outer membrane protein beta-barrel domain-containing protein</fullName>
    </recommendedName>
</protein>
<feature type="signal peptide" evidence="2">
    <location>
        <begin position="1"/>
        <end position="21"/>
    </location>
</feature>
<dbReference type="Gene3D" id="2.40.160.20">
    <property type="match status" value="1"/>
</dbReference>
<keyword evidence="1 2" id="KW-0732">Signal</keyword>
<feature type="chain" id="PRO_5041428384" description="Outer membrane protein beta-barrel domain-containing protein" evidence="2">
    <location>
        <begin position="22"/>
        <end position="178"/>
    </location>
</feature>
<dbReference type="Proteomes" id="UP001161422">
    <property type="component" value="Unassembled WGS sequence"/>
</dbReference>
<evidence type="ECO:0000259" key="3">
    <source>
        <dbReference type="Pfam" id="PF13505"/>
    </source>
</evidence>
<gene>
    <name evidence="4" type="ORF">GCM10007895_03920</name>
</gene>
<name>A0AA37RRT9_9GAMM</name>
<proteinExistence type="predicted"/>
<dbReference type="SUPFAM" id="SSF56925">
    <property type="entry name" value="OMPA-like"/>
    <property type="match status" value="1"/>
</dbReference>
<dbReference type="InterPro" id="IPR011250">
    <property type="entry name" value="OMP/PagP_B-barrel"/>
</dbReference>
<reference evidence="4" key="2">
    <citation type="submission" date="2023-01" db="EMBL/GenBank/DDBJ databases">
        <title>Draft genome sequence of Paraferrimonas sedimenticola strain NBRC 101628.</title>
        <authorList>
            <person name="Sun Q."/>
            <person name="Mori K."/>
        </authorList>
    </citation>
    <scope>NUCLEOTIDE SEQUENCE</scope>
    <source>
        <strain evidence="4">NBRC 101628</strain>
    </source>
</reference>
<organism evidence="4 5">
    <name type="scientific">Paraferrimonas sedimenticola</name>
    <dbReference type="NCBI Taxonomy" id="375674"/>
    <lineage>
        <taxon>Bacteria</taxon>
        <taxon>Pseudomonadati</taxon>
        <taxon>Pseudomonadota</taxon>
        <taxon>Gammaproteobacteria</taxon>
        <taxon>Alteromonadales</taxon>
        <taxon>Ferrimonadaceae</taxon>
        <taxon>Paraferrimonas</taxon>
    </lineage>
</organism>
<comment type="caution">
    <text evidence="4">The sequence shown here is derived from an EMBL/GenBank/DDBJ whole genome shotgun (WGS) entry which is preliminary data.</text>
</comment>
<dbReference type="RefSeq" id="WP_169902964.1">
    <property type="nucleotide sequence ID" value="NZ_BSNC01000001.1"/>
</dbReference>
<evidence type="ECO:0000256" key="2">
    <source>
        <dbReference type="SAM" id="SignalP"/>
    </source>
</evidence>
<reference evidence="4" key="1">
    <citation type="journal article" date="2014" name="Int. J. Syst. Evol. Microbiol.">
        <title>Complete genome sequence of Corynebacterium casei LMG S-19264T (=DSM 44701T), isolated from a smear-ripened cheese.</title>
        <authorList>
            <consortium name="US DOE Joint Genome Institute (JGI-PGF)"/>
            <person name="Walter F."/>
            <person name="Albersmeier A."/>
            <person name="Kalinowski J."/>
            <person name="Ruckert C."/>
        </authorList>
    </citation>
    <scope>NUCLEOTIDE SEQUENCE</scope>
    <source>
        <strain evidence="4">NBRC 101628</strain>
    </source>
</reference>
<dbReference type="AlphaFoldDB" id="A0AA37RRT9"/>
<dbReference type="EMBL" id="BSNC01000001">
    <property type="protein sequence ID" value="GLP95086.1"/>
    <property type="molecule type" value="Genomic_DNA"/>
</dbReference>
<accession>A0AA37RRT9</accession>
<dbReference type="Pfam" id="PF13505">
    <property type="entry name" value="OMP_b-brl"/>
    <property type="match status" value="1"/>
</dbReference>
<keyword evidence="5" id="KW-1185">Reference proteome</keyword>
<sequence>MNRINSVLLLANLLVSTNVLANPAEKNRIGFRAEASYVETHTDQLKTARGYGIGVAYDLHKYFAAYGRLTEVTAKESGFDLDLRGINLGVQVGYDFPLATDTYLKPYLHAGYLFPKLYAKTSGSKESISITQAPIYGLGLRLDVRKFTVALEYARFDFKPEDLKLKSDQMMVSLGWAF</sequence>
<evidence type="ECO:0000313" key="4">
    <source>
        <dbReference type="EMBL" id="GLP95086.1"/>
    </source>
</evidence>